<evidence type="ECO:0000256" key="1">
    <source>
        <dbReference type="SAM" id="MobiDB-lite"/>
    </source>
</evidence>
<keyword evidence="3" id="KW-1185">Reference proteome</keyword>
<evidence type="ECO:0000313" key="3">
    <source>
        <dbReference type="Proteomes" id="UP000199296"/>
    </source>
</evidence>
<evidence type="ECO:0000313" key="2">
    <source>
        <dbReference type="EMBL" id="SDG93169.1"/>
    </source>
</evidence>
<dbReference type="AlphaFoldDB" id="A0A1G7Y9W9"/>
<dbReference type="Proteomes" id="UP000199296">
    <property type="component" value="Unassembled WGS sequence"/>
</dbReference>
<name>A0A1G7Y9W9_9FLAO</name>
<accession>A0A1G7Y9W9</accession>
<dbReference type="PROSITE" id="PS51257">
    <property type="entry name" value="PROKAR_LIPOPROTEIN"/>
    <property type="match status" value="1"/>
</dbReference>
<dbReference type="STRING" id="470826.SAMN04488027_11162"/>
<feature type="region of interest" description="Disordered" evidence="1">
    <location>
        <begin position="36"/>
        <end position="84"/>
    </location>
</feature>
<dbReference type="EMBL" id="FNCW01000011">
    <property type="protein sequence ID" value="SDG93169.1"/>
    <property type="molecule type" value="Genomic_DNA"/>
</dbReference>
<feature type="compositionally biased region" description="Acidic residues" evidence="1">
    <location>
        <begin position="43"/>
        <end position="84"/>
    </location>
</feature>
<dbReference type="RefSeq" id="WP_317039078.1">
    <property type="nucleotide sequence ID" value="NZ_FNCW01000011.1"/>
</dbReference>
<gene>
    <name evidence="2" type="ORF">SAMN04488027_11162</name>
</gene>
<proteinExistence type="predicted"/>
<organism evidence="2 3">
    <name type="scientific">Psychroflexus sediminis</name>
    <dbReference type="NCBI Taxonomy" id="470826"/>
    <lineage>
        <taxon>Bacteria</taxon>
        <taxon>Pseudomonadati</taxon>
        <taxon>Bacteroidota</taxon>
        <taxon>Flavobacteriia</taxon>
        <taxon>Flavobacteriales</taxon>
        <taxon>Flavobacteriaceae</taxon>
        <taxon>Psychroflexus</taxon>
    </lineage>
</organism>
<protein>
    <submittedName>
        <fullName evidence="2">Uncharacterized protein</fullName>
    </submittedName>
</protein>
<sequence length="84" mass="9088">MALKQNQNKMKKSILSITMAALLGLGVISCREEKTEAEKAGEAVEESMEETGDAMEDAADETGDAMEEAAEETEEAAEETKEEM</sequence>
<reference evidence="2 3" key="1">
    <citation type="submission" date="2016-10" db="EMBL/GenBank/DDBJ databases">
        <authorList>
            <person name="de Groot N.N."/>
        </authorList>
    </citation>
    <scope>NUCLEOTIDE SEQUENCE [LARGE SCALE GENOMIC DNA]</scope>
    <source>
        <strain evidence="2 3">DSM 19803</strain>
    </source>
</reference>